<organism evidence="2 3">
    <name type="scientific">Protopolystoma xenopodis</name>
    <dbReference type="NCBI Taxonomy" id="117903"/>
    <lineage>
        <taxon>Eukaryota</taxon>
        <taxon>Metazoa</taxon>
        <taxon>Spiralia</taxon>
        <taxon>Lophotrochozoa</taxon>
        <taxon>Platyhelminthes</taxon>
        <taxon>Monogenea</taxon>
        <taxon>Polyopisthocotylea</taxon>
        <taxon>Polystomatidea</taxon>
        <taxon>Polystomatidae</taxon>
        <taxon>Protopolystoma</taxon>
    </lineage>
</organism>
<dbReference type="PANTHER" id="PTHR43134:SF1">
    <property type="entry name" value="SIGNAL RECOGNITION PARTICLE RECEPTOR SUBUNIT ALPHA"/>
    <property type="match status" value="1"/>
</dbReference>
<dbReference type="SUPFAM" id="SSF47364">
    <property type="entry name" value="Domain of the SRP/SRP receptor G-proteins"/>
    <property type="match status" value="1"/>
</dbReference>
<dbReference type="OrthoDB" id="1727884at2759"/>
<sequence length="238" mass="26225">KPNGKRIKEGRKWDDSVSREEAAALDYSSQNIEHLNGDHNHLNCGEFYLSKTEAASLERLRGTLSQGDLHEVAISSGEEDDAPIDELSNEIINDPNMVDKTSSKTMQESGRGLVFSLLRGLRVPIGANGRLLTREDIDPCLEQLRERLIQKNVAVEISQRLCASVCAKLVGTPLGTFERVTSRVKYGLTEACTRLLSSGRRVDVLRDAMEAKLANRPYVIVFCGVNGVGKSTNLAKEL</sequence>
<name>A0A3S5BNI2_9PLAT</name>
<dbReference type="AlphaFoldDB" id="A0A3S5BNI2"/>
<dbReference type="InterPro" id="IPR036225">
    <property type="entry name" value="SRP/SRP_N"/>
</dbReference>
<dbReference type="GO" id="GO:0005047">
    <property type="term" value="F:signal recognition particle binding"/>
    <property type="evidence" value="ECO:0007669"/>
    <property type="project" value="TreeGrafter"/>
</dbReference>
<evidence type="ECO:0000259" key="1">
    <source>
        <dbReference type="Pfam" id="PF02881"/>
    </source>
</evidence>
<protein>
    <recommendedName>
        <fullName evidence="1">Signal recognition particle SRP54 helical bundle domain-containing protein</fullName>
    </recommendedName>
</protein>
<accession>A0A3S5BNI2</accession>
<proteinExistence type="predicted"/>
<keyword evidence="3" id="KW-1185">Reference proteome</keyword>
<dbReference type="GO" id="GO:0005789">
    <property type="term" value="C:endoplasmic reticulum membrane"/>
    <property type="evidence" value="ECO:0007669"/>
    <property type="project" value="TreeGrafter"/>
</dbReference>
<dbReference type="GO" id="GO:0003924">
    <property type="term" value="F:GTPase activity"/>
    <property type="evidence" value="ECO:0007669"/>
    <property type="project" value="TreeGrafter"/>
</dbReference>
<evidence type="ECO:0000313" key="2">
    <source>
        <dbReference type="EMBL" id="VEL31943.1"/>
    </source>
</evidence>
<dbReference type="PANTHER" id="PTHR43134">
    <property type="entry name" value="SIGNAL RECOGNITION PARTICLE RECEPTOR SUBUNIT ALPHA"/>
    <property type="match status" value="1"/>
</dbReference>
<feature type="non-terminal residue" evidence="2">
    <location>
        <position position="1"/>
    </location>
</feature>
<dbReference type="Proteomes" id="UP000784294">
    <property type="component" value="Unassembled WGS sequence"/>
</dbReference>
<dbReference type="Gene3D" id="3.40.50.300">
    <property type="entry name" value="P-loop containing nucleotide triphosphate hydrolases"/>
    <property type="match status" value="1"/>
</dbReference>
<gene>
    <name evidence="2" type="ORF">PXEA_LOCUS25383</name>
</gene>
<feature type="domain" description="Signal recognition particle SRP54 helical bundle" evidence="1">
    <location>
        <begin position="130"/>
        <end position="184"/>
    </location>
</feature>
<dbReference type="InterPro" id="IPR013822">
    <property type="entry name" value="Signal_recog_particl_SRP54_hlx"/>
</dbReference>
<dbReference type="GO" id="GO:0005525">
    <property type="term" value="F:GTP binding"/>
    <property type="evidence" value="ECO:0007669"/>
    <property type="project" value="InterPro"/>
</dbReference>
<reference evidence="2" key="1">
    <citation type="submission" date="2018-11" db="EMBL/GenBank/DDBJ databases">
        <authorList>
            <consortium name="Pathogen Informatics"/>
        </authorList>
    </citation>
    <scope>NUCLEOTIDE SEQUENCE</scope>
</reference>
<dbReference type="Gene3D" id="1.20.120.140">
    <property type="entry name" value="Signal recognition particle SRP54, nucleotide-binding domain"/>
    <property type="match status" value="1"/>
</dbReference>
<dbReference type="Pfam" id="PF02881">
    <property type="entry name" value="SRP54_N"/>
    <property type="match status" value="1"/>
</dbReference>
<dbReference type="InterPro" id="IPR027417">
    <property type="entry name" value="P-loop_NTPase"/>
</dbReference>
<dbReference type="EMBL" id="CAAALY010128272">
    <property type="protein sequence ID" value="VEL31943.1"/>
    <property type="molecule type" value="Genomic_DNA"/>
</dbReference>
<dbReference type="GO" id="GO:0006614">
    <property type="term" value="P:SRP-dependent cotranslational protein targeting to membrane"/>
    <property type="evidence" value="ECO:0007669"/>
    <property type="project" value="InterPro"/>
</dbReference>
<evidence type="ECO:0000313" key="3">
    <source>
        <dbReference type="Proteomes" id="UP000784294"/>
    </source>
</evidence>
<comment type="caution">
    <text evidence="2">The sequence shown here is derived from an EMBL/GenBank/DDBJ whole genome shotgun (WGS) entry which is preliminary data.</text>
</comment>
<dbReference type="InterPro" id="IPR042101">
    <property type="entry name" value="SRP54_N_sf"/>
</dbReference>